<reference evidence="2" key="2">
    <citation type="submission" date="2018-05" db="EMBL/GenBank/DDBJ databases">
        <title>OpunRS2 (Oryza punctata Reference Sequence Version 2).</title>
        <authorList>
            <person name="Zhang J."/>
            <person name="Kudrna D."/>
            <person name="Lee S."/>
            <person name="Talag J."/>
            <person name="Welchert J."/>
            <person name="Wing R.A."/>
        </authorList>
    </citation>
    <scope>NUCLEOTIDE SEQUENCE [LARGE SCALE GENOMIC DNA]</scope>
</reference>
<dbReference type="Gramene" id="OPUNC12G07020.1">
    <property type="protein sequence ID" value="OPUNC12G07020.1"/>
    <property type="gene ID" value="OPUNC12G07020"/>
</dbReference>
<feature type="region of interest" description="Disordered" evidence="1">
    <location>
        <begin position="1"/>
        <end position="28"/>
    </location>
</feature>
<protein>
    <submittedName>
        <fullName evidence="2">Uncharacterized protein</fullName>
    </submittedName>
</protein>
<evidence type="ECO:0000313" key="3">
    <source>
        <dbReference type="Proteomes" id="UP000026962"/>
    </source>
</evidence>
<accession>A0A0E0ML37</accession>
<reference evidence="2" key="1">
    <citation type="submission" date="2015-04" db="UniProtKB">
        <authorList>
            <consortium name="EnsemblPlants"/>
        </authorList>
    </citation>
    <scope>IDENTIFICATION</scope>
</reference>
<dbReference type="EnsemblPlants" id="OPUNC12G07020.1">
    <property type="protein sequence ID" value="OPUNC12G07020.1"/>
    <property type="gene ID" value="OPUNC12G07020"/>
</dbReference>
<evidence type="ECO:0000313" key="2">
    <source>
        <dbReference type="EnsemblPlants" id="OPUNC12G07020.1"/>
    </source>
</evidence>
<dbReference type="HOGENOM" id="CLU_2100881_0_0_1"/>
<keyword evidence="3" id="KW-1185">Reference proteome</keyword>
<dbReference type="AlphaFoldDB" id="A0A0E0ML37"/>
<feature type="compositionally biased region" description="Basic and acidic residues" evidence="1">
    <location>
        <begin position="1"/>
        <end position="11"/>
    </location>
</feature>
<dbReference type="Proteomes" id="UP000026962">
    <property type="component" value="Chromosome 12"/>
</dbReference>
<sequence>MRIRIGRKEKTSLACGSRESSGRRRNTPAAPLCVPLHLVHIHLPATRFAAVRARGSALRSIPASAVCGHPRASDWGGGAQFGGRSDDFQRWSGGSWLLLNHTAAFASSVRNPAHAY</sequence>
<organism evidence="2">
    <name type="scientific">Oryza punctata</name>
    <name type="common">Red rice</name>
    <dbReference type="NCBI Taxonomy" id="4537"/>
    <lineage>
        <taxon>Eukaryota</taxon>
        <taxon>Viridiplantae</taxon>
        <taxon>Streptophyta</taxon>
        <taxon>Embryophyta</taxon>
        <taxon>Tracheophyta</taxon>
        <taxon>Spermatophyta</taxon>
        <taxon>Magnoliopsida</taxon>
        <taxon>Liliopsida</taxon>
        <taxon>Poales</taxon>
        <taxon>Poaceae</taxon>
        <taxon>BOP clade</taxon>
        <taxon>Oryzoideae</taxon>
        <taxon>Oryzeae</taxon>
        <taxon>Oryzinae</taxon>
        <taxon>Oryza</taxon>
    </lineage>
</organism>
<evidence type="ECO:0000256" key="1">
    <source>
        <dbReference type="SAM" id="MobiDB-lite"/>
    </source>
</evidence>
<proteinExistence type="predicted"/>
<name>A0A0E0ML37_ORYPU</name>